<gene>
    <name evidence="1" type="ORF">OED52_15015</name>
</gene>
<keyword evidence="1" id="KW-0413">Isomerase</keyword>
<dbReference type="Proteomes" id="UP001156484">
    <property type="component" value="Chromosome"/>
</dbReference>
<organism evidence="1 2">
    <name type="scientific">Rhodococcus sacchari</name>
    <dbReference type="NCBI Taxonomy" id="2962047"/>
    <lineage>
        <taxon>Bacteria</taxon>
        <taxon>Bacillati</taxon>
        <taxon>Actinomycetota</taxon>
        <taxon>Actinomycetes</taxon>
        <taxon>Mycobacteriales</taxon>
        <taxon>Nocardiaceae</taxon>
        <taxon>Rhodococcus</taxon>
    </lineage>
</organism>
<dbReference type="EMBL" id="CP107551">
    <property type="protein sequence ID" value="UYP17970.1"/>
    <property type="molecule type" value="Genomic_DNA"/>
</dbReference>
<evidence type="ECO:0000313" key="2">
    <source>
        <dbReference type="Proteomes" id="UP001156484"/>
    </source>
</evidence>
<proteinExistence type="predicted"/>
<dbReference type="EC" id="5.1.99.6" evidence="1"/>
<accession>A0ACD4DD09</accession>
<protein>
    <submittedName>
        <fullName evidence="1">NAD(P)H-hydrate epimerase</fullName>
        <ecNumber evidence="1">5.1.99.6</ecNumber>
    </submittedName>
</protein>
<keyword evidence="2" id="KW-1185">Reference proteome</keyword>
<sequence length="483" mass="48726">MRSYHPCDTVRAAEAPLLASLPEGTLMRRAAHGLARVTAEELRARTGGIAGRRVTLLVGSGDNGGDALWAGAFLRRRGVAVTALLLNPDRAHPAGLRALTKAGGRVLRAAPEHVGDPDLVLDGIVGISGRGPLRPAAAAVVDEITAPIVAVDTPSGVDPDTGAVDGPAVTAAVTVTFGAYKPVHVLAPARCGRVELVDIGLTLPEARLAAAEPSEIGAIWPVPGAEDDKYSQGVVGIRAGSARYPGAGVLCTGAAVAATSGMVRYVGTGAAEVLARFPEVVASTTVAETGRVQAWVVGPGAGTDDEAVATLRGILATDLPVLVDADGLTLLARDPGLVRGRSAPTLLTPHAGEFARLTGNRPEPDRVAAARELAADWDVHVLLKGRATLVARPDGHVFVNDAGGSWASTAGAGDLLSGIVGALMSSGMPVDLAAAAGARAHALAANLAARDPEAPGAAPVSASGILARIGDAIRLLRTHIAES</sequence>
<name>A0ACD4DD09_9NOCA</name>
<evidence type="ECO:0000313" key="1">
    <source>
        <dbReference type="EMBL" id="UYP17970.1"/>
    </source>
</evidence>
<reference evidence="1" key="1">
    <citation type="submission" date="2022-10" db="EMBL/GenBank/DDBJ databases">
        <title>Rhodococcus ferula Z13 complete genome.</title>
        <authorList>
            <person name="Long X."/>
            <person name="Zang M."/>
        </authorList>
    </citation>
    <scope>NUCLEOTIDE SEQUENCE</scope>
    <source>
        <strain evidence="1">Z13</strain>
    </source>
</reference>